<dbReference type="PANTHER" id="PTHR39741">
    <property type="entry name" value="F-BOX DOMAIN CONTAINING PROTEIN, EXPRESSED"/>
    <property type="match status" value="1"/>
</dbReference>
<dbReference type="PANTHER" id="PTHR39741:SF14">
    <property type="entry name" value="F-BOX DOMAIN-CONTAINING PROTEIN"/>
    <property type="match status" value="1"/>
</dbReference>
<dbReference type="EMBL" id="CAADRP010001224">
    <property type="protein sequence ID" value="VFU37116.1"/>
    <property type="molecule type" value="Genomic_DNA"/>
</dbReference>
<accession>A0A6N2LAP4</accession>
<evidence type="ECO:0000313" key="1">
    <source>
        <dbReference type="EMBL" id="VFU37116.1"/>
    </source>
</evidence>
<reference evidence="1" key="1">
    <citation type="submission" date="2019-03" db="EMBL/GenBank/DDBJ databases">
        <authorList>
            <person name="Mank J."/>
            <person name="Almeida P."/>
        </authorList>
    </citation>
    <scope>NUCLEOTIDE SEQUENCE</scope>
    <source>
        <strain evidence="1">78183</strain>
    </source>
</reference>
<name>A0A6N2LAP4_SALVM</name>
<protein>
    <submittedName>
        <fullName evidence="1">Uncharacterized protein</fullName>
    </submittedName>
</protein>
<organism evidence="1">
    <name type="scientific">Salix viminalis</name>
    <name type="common">Common osier</name>
    <name type="synonym">Basket willow</name>
    <dbReference type="NCBI Taxonomy" id="40686"/>
    <lineage>
        <taxon>Eukaryota</taxon>
        <taxon>Viridiplantae</taxon>
        <taxon>Streptophyta</taxon>
        <taxon>Embryophyta</taxon>
        <taxon>Tracheophyta</taxon>
        <taxon>Spermatophyta</taxon>
        <taxon>Magnoliopsida</taxon>
        <taxon>eudicotyledons</taxon>
        <taxon>Gunneridae</taxon>
        <taxon>Pentapetalae</taxon>
        <taxon>rosids</taxon>
        <taxon>fabids</taxon>
        <taxon>Malpighiales</taxon>
        <taxon>Salicaceae</taxon>
        <taxon>Saliceae</taxon>
        <taxon>Salix</taxon>
    </lineage>
</organism>
<sequence>MIIQWKASVTLCYKETVVKVDLHTGRVKDSTTLAVPETLVYKLAADICVITEINIQPFQAYFQRDSPIYSAISVRFCMGHPKCPMGDPLGEPLDDTADDKFIWTYSSLRVSNGPGEQLAEPVVCIGGILQIELLGRVQRQEADGFVAHVQVKGRPMSPAFGAEMLGPSGKFVLKGLSWDPTSFLPDGRRRHISWNRVGPKSSSLCDFVDNT</sequence>
<proteinExistence type="predicted"/>
<dbReference type="AlphaFoldDB" id="A0A6N2LAP4"/>
<dbReference type="InterPro" id="IPR055336">
    <property type="entry name" value="At4g00755-like"/>
</dbReference>
<gene>
    <name evidence="1" type="ORF">SVIM_LOCUS193371</name>
</gene>